<dbReference type="RefSeq" id="WP_048705204.1">
    <property type="nucleotide sequence ID" value="NZ_CP012034.1"/>
</dbReference>
<proteinExistence type="predicted"/>
<gene>
    <name evidence="1" type="ORF">ABM34_09200</name>
</gene>
<evidence type="ECO:0000313" key="2">
    <source>
        <dbReference type="Proteomes" id="UP000036106"/>
    </source>
</evidence>
<name>A0A0H4R1S2_9LACO</name>
<keyword evidence="2" id="KW-1185">Reference proteome</keyword>
<evidence type="ECO:0000313" key="1">
    <source>
        <dbReference type="EMBL" id="AKP67685.1"/>
    </source>
</evidence>
<evidence type="ECO:0008006" key="3">
    <source>
        <dbReference type="Google" id="ProtNLM"/>
    </source>
</evidence>
<sequence length="82" mass="9317">MGKILGTYKAKMSGNSLSIAIPKDSGIKENQELMVIQEKNGDLLYSTSHKNPWNGMKPYDFKKDVEDFEFDLDSKAKGREKM</sequence>
<accession>A0A0H4R1S2</accession>
<dbReference type="AlphaFoldDB" id="A0A0H4R1S2"/>
<dbReference type="Proteomes" id="UP000036106">
    <property type="component" value="Chromosome"/>
</dbReference>
<dbReference type="OrthoDB" id="2323139at2"/>
<dbReference type="PATRIC" id="fig|1007676.4.peg.1862"/>
<dbReference type="STRING" id="1007676.ABM34_09200"/>
<protein>
    <recommendedName>
        <fullName evidence="3">AbrB family transcriptional regulator</fullName>
    </recommendedName>
</protein>
<dbReference type="EMBL" id="CP012034">
    <property type="protein sequence ID" value="AKP67685.1"/>
    <property type="molecule type" value="Genomic_DNA"/>
</dbReference>
<dbReference type="KEGG" id="lgn:ABM34_09200"/>
<organism evidence="1 2">
    <name type="scientific">Companilactobacillus ginsenosidimutans</name>
    <dbReference type="NCBI Taxonomy" id="1007676"/>
    <lineage>
        <taxon>Bacteria</taxon>
        <taxon>Bacillati</taxon>
        <taxon>Bacillota</taxon>
        <taxon>Bacilli</taxon>
        <taxon>Lactobacillales</taxon>
        <taxon>Lactobacillaceae</taxon>
        <taxon>Companilactobacillus</taxon>
    </lineage>
</organism>
<reference evidence="2" key="1">
    <citation type="submission" date="2015-07" db="EMBL/GenBank/DDBJ databases">
        <title>Lactobacillus ginsenosidimutans/EMML 3141/ whole genome sequencing.</title>
        <authorList>
            <person name="Kim M.K."/>
            <person name="Im W.-T."/>
            <person name="Srinivasan S."/>
            <person name="Lee J.-J."/>
        </authorList>
    </citation>
    <scope>NUCLEOTIDE SEQUENCE [LARGE SCALE GENOMIC DNA]</scope>
    <source>
        <strain evidence="2">EMML 3041</strain>
    </source>
</reference>